<name>K9VUH8_9CYAN</name>
<reference evidence="1 2" key="1">
    <citation type="submission" date="2012-06" db="EMBL/GenBank/DDBJ databases">
        <title>Finished chromosome of genome of Crinalium epipsammum PCC 9333.</title>
        <authorList>
            <consortium name="US DOE Joint Genome Institute"/>
            <person name="Gugger M."/>
            <person name="Coursin T."/>
            <person name="Rippka R."/>
            <person name="Tandeau De Marsac N."/>
            <person name="Huntemann M."/>
            <person name="Wei C.-L."/>
            <person name="Han J."/>
            <person name="Detter J.C."/>
            <person name="Han C."/>
            <person name="Tapia R."/>
            <person name="Davenport K."/>
            <person name="Daligault H."/>
            <person name="Erkkila T."/>
            <person name="Gu W."/>
            <person name="Munk A.C.C."/>
            <person name="Teshima H."/>
            <person name="Xu Y."/>
            <person name="Chain P."/>
            <person name="Chen A."/>
            <person name="Krypides N."/>
            <person name="Mavromatis K."/>
            <person name="Markowitz V."/>
            <person name="Szeto E."/>
            <person name="Ivanova N."/>
            <person name="Mikhailova N."/>
            <person name="Ovchinnikova G."/>
            <person name="Pagani I."/>
            <person name="Pati A."/>
            <person name="Goodwin L."/>
            <person name="Peters L."/>
            <person name="Pitluck S."/>
            <person name="Woyke T."/>
            <person name="Kerfeld C."/>
        </authorList>
    </citation>
    <scope>NUCLEOTIDE SEQUENCE [LARGE SCALE GENOMIC DNA]</scope>
    <source>
        <strain evidence="1 2">PCC 9333</strain>
    </source>
</reference>
<accession>K9VUH8</accession>
<dbReference type="OrthoDB" id="490216at2"/>
<dbReference type="AlphaFoldDB" id="K9VUH8"/>
<dbReference type="EMBL" id="CP003620">
    <property type="protein sequence ID" value="AFZ11591.1"/>
    <property type="molecule type" value="Genomic_DNA"/>
</dbReference>
<dbReference type="Proteomes" id="UP000010472">
    <property type="component" value="Chromosome"/>
</dbReference>
<keyword evidence="2" id="KW-1185">Reference proteome</keyword>
<dbReference type="KEGG" id="cep:Cri9333_0649"/>
<evidence type="ECO:0000313" key="2">
    <source>
        <dbReference type="Proteomes" id="UP000010472"/>
    </source>
</evidence>
<dbReference type="eggNOG" id="ENOG50339CM">
    <property type="taxonomic scope" value="Bacteria"/>
</dbReference>
<gene>
    <name evidence="1" type="ORF">Cri9333_0649</name>
</gene>
<organism evidence="1 2">
    <name type="scientific">Crinalium epipsammum PCC 9333</name>
    <dbReference type="NCBI Taxonomy" id="1173022"/>
    <lineage>
        <taxon>Bacteria</taxon>
        <taxon>Bacillati</taxon>
        <taxon>Cyanobacteriota</taxon>
        <taxon>Cyanophyceae</taxon>
        <taxon>Gomontiellales</taxon>
        <taxon>Gomontiellaceae</taxon>
        <taxon>Crinalium</taxon>
    </lineage>
</organism>
<sequence>MKTRTISRPRFIGLGGTKTVKVKPHERTIHERIYQFICPECDRAATRPTFGPCPKYCLECSPPKVVKKKPLDIDSNLPQTIDVKSSVVVEQLLLEGGQLVSR</sequence>
<dbReference type="HOGENOM" id="CLU_2272679_0_0_3"/>
<protein>
    <submittedName>
        <fullName evidence="1">Uncharacterized protein</fullName>
    </submittedName>
</protein>
<evidence type="ECO:0000313" key="1">
    <source>
        <dbReference type="EMBL" id="AFZ11591.1"/>
    </source>
</evidence>
<dbReference type="RefSeq" id="WP_015201725.1">
    <property type="nucleotide sequence ID" value="NC_019753.1"/>
</dbReference>
<proteinExistence type="predicted"/>